<organism evidence="2 4">
    <name type="scientific">Xanthomonas fragariae</name>
    <dbReference type="NCBI Taxonomy" id="48664"/>
    <lineage>
        <taxon>Bacteria</taxon>
        <taxon>Pseudomonadati</taxon>
        <taxon>Pseudomonadota</taxon>
        <taxon>Gammaproteobacteria</taxon>
        <taxon>Lysobacterales</taxon>
        <taxon>Lysobacteraceae</taxon>
        <taxon>Xanthomonas</taxon>
    </lineage>
</organism>
<dbReference type="EMBL" id="LT853885">
    <property type="protein sequence ID" value="SMR02313.1"/>
    <property type="molecule type" value="Genomic_DNA"/>
</dbReference>
<proteinExistence type="predicted"/>
<dbReference type="EMBL" id="LT853882">
    <property type="protein sequence ID" value="SMR00241.1"/>
    <property type="molecule type" value="Genomic_DNA"/>
</dbReference>
<protein>
    <submittedName>
        <fullName evidence="2">p-hydroxycinnamoyl CoA hydratase/lyase</fullName>
        <ecNumber evidence="2">4.2.1.17</ecNumber>
    </submittedName>
</protein>
<dbReference type="EC" id="4.2.1.17" evidence="2"/>
<evidence type="ECO:0000313" key="1">
    <source>
        <dbReference type="EMBL" id="SMR00241.1"/>
    </source>
</evidence>
<evidence type="ECO:0000313" key="4">
    <source>
        <dbReference type="Proteomes" id="UP000195953"/>
    </source>
</evidence>
<evidence type="ECO:0000313" key="2">
    <source>
        <dbReference type="EMBL" id="SMR02313.1"/>
    </source>
</evidence>
<reference evidence="2 4" key="2">
    <citation type="submission" date="2017-05" db="EMBL/GenBank/DDBJ databases">
        <authorList>
            <person name="Song R."/>
            <person name="Chenine A.L."/>
            <person name="Ruprecht R.M."/>
        </authorList>
    </citation>
    <scope>NUCLEOTIDE SEQUENCE [LARGE SCALE GENOMIC DNA]</scope>
    <source>
        <strain evidence="2">PD5205</strain>
    </source>
</reference>
<name>A0A1Y6GYC9_9XANT</name>
<gene>
    <name evidence="2" type="ORF">PD5205_00994</name>
    <name evidence="1" type="ORF">PD885_03019</name>
</gene>
<dbReference type="Proteomes" id="UP000195953">
    <property type="component" value="Chromosome 1"/>
</dbReference>
<evidence type="ECO:0000313" key="3">
    <source>
        <dbReference type="Proteomes" id="UP000195877"/>
    </source>
</evidence>
<keyword evidence="3" id="KW-1185">Reference proteome</keyword>
<dbReference type="AlphaFoldDB" id="A0A1Y6GYC9"/>
<reference evidence="1 3" key="1">
    <citation type="submission" date="2017-05" db="EMBL/GenBank/DDBJ databases">
        <authorList>
            <person name="Blom J."/>
        </authorList>
    </citation>
    <scope>NUCLEOTIDE SEQUENCE [LARGE SCALE GENOMIC DNA]</scope>
    <source>
        <strain evidence="1">PD885</strain>
    </source>
</reference>
<keyword evidence="2" id="KW-0456">Lyase</keyword>
<accession>A0A1Y6GYC9</accession>
<dbReference type="GO" id="GO:0004300">
    <property type="term" value="F:enoyl-CoA hydratase activity"/>
    <property type="evidence" value="ECO:0007669"/>
    <property type="project" value="UniProtKB-EC"/>
</dbReference>
<sequence length="55" mass="6091">MRGAMWMTPTGEMVDGKKAPEWRSAAIVLDDADVVQVLPNLCPTPCRSPDRCAFR</sequence>
<dbReference type="Proteomes" id="UP000195877">
    <property type="component" value="Chromosome 1"/>
</dbReference>